<sequence>MANFPITLPAMLIVITTLPSRTFHIMDMTVQLEGCGRSPVKVASSILHHSQIARGAMVLFSLVAFGCSACATGVAVGDFAFLVSFVAVAYTLSSSCQPLFA</sequence>
<dbReference type="AlphaFoldDB" id="A0A6G0WTE4"/>
<reference evidence="2 3" key="1">
    <citation type="submission" date="2019-07" db="EMBL/GenBank/DDBJ databases">
        <title>Genomics analysis of Aphanomyces spp. identifies a new class of oomycete effector associated with host adaptation.</title>
        <authorList>
            <person name="Gaulin E."/>
        </authorList>
    </citation>
    <scope>NUCLEOTIDE SEQUENCE [LARGE SCALE GENOMIC DNA]</scope>
    <source>
        <strain evidence="2 3">ATCC 201684</strain>
    </source>
</reference>
<dbReference type="EMBL" id="VJMJ01000151">
    <property type="protein sequence ID" value="KAF0730774.1"/>
    <property type="molecule type" value="Genomic_DNA"/>
</dbReference>
<name>A0A6G0WTE4_9STRA</name>
<dbReference type="Proteomes" id="UP000481153">
    <property type="component" value="Unassembled WGS sequence"/>
</dbReference>
<organism evidence="2 3">
    <name type="scientific">Aphanomyces euteiches</name>
    <dbReference type="NCBI Taxonomy" id="100861"/>
    <lineage>
        <taxon>Eukaryota</taxon>
        <taxon>Sar</taxon>
        <taxon>Stramenopiles</taxon>
        <taxon>Oomycota</taxon>
        <taxon>Saprolegniomycetes</taxon>
        <taxon>Saprolegniales</taxon>
        <taxon>Verrucalvaceae</taxon>
        <taxon>Aphanomyces</taxon>
    </lineage>
</organism>
<evidence type="ECO:0000313" key="2">
    <source>
        <dbReference type="EMBL" id="KAF0730774.1"/>
    </source>
</evidence>
<comment type="caution">
    <text evidence="2">The sequence shown here is derived from an EMBL/GenBank/DDBJ whole genome shotgun (WGS) entry which is preliminary data.</text>
</comment>
<gene>
    <name evidence="2" type="ORF">Ae201684_011882</name>
</gene>
<evidence type="ECO:0000313" key="3">
    <source>
        <dbReference type="Proteomes" id="UP000481153"/>
    </source>
</evidence>
<keyword evidence="1" id="KW-0472">Membrane</keyword>
<keyword evidence="3" id="KW-1185">Reference proteome</keyword>
<feature type="transmembrane region" description="Helical" evidence="1">
    <location>
        <begin position="57"/>
        <end position="90"/>
    </location>
</feature>
<proteinExistence type="predicted"/>
<protein>
    <submittedName>
        <fullName evidence="2">Uncharacterized protein</fullName>
    </submittedName>
</protein>
<keyword evidence="1" id="KW-0812">Transmembrane</keyword>
<keyword evidence="1" id="KW-1133">Transmembrane helix</keyword>
<accession>A0A6G0WTE4</accession>
<evidence type="ECO:0000256" key="1">
    <source>
        <dbReference type="SAM" id="Phobius"/>
    </source>
</evidence>